<dbReference type="AlphaFoldDB" id="A0AA43RI32"/>
<comment type="caution">
    <text evidence="1">The sequence shown here is derived from an EMBL/GenBank/DDBJ whole genome shotgun (WGS) entry which is preliminary data.</text>
</comment>
<dbReference type="Proteomes" id="UP001168575">
    <property type="component" value="Unassembled WGS sequence"/>
</dbReference>
<dbReference type="EMBL" id="JAUMVS010000115">
    <property type="protein sequence ID" value="MDO4842208.1"/>
    <property type="molecule type" value="Genomic_DNA"/>
</dbReference>
<keyword evidence="2" id="KW-1185">Reference proteome</keyword>
<reference evidence="1" key="1">
    <citation type="submission" date="2023-07" db="EMBL/GenBank/DDBJ databases">
        <title>Between Cages and Wild: Unraveling the Impact of Captivity on Animal Microbiomes and Antimicrobial Resistance.</title>
        <authorList>
            <person name="Schmartz G.P."/>
            <person name="Rehner J."/>
            <person name="Schuff M.J."/>
            <person name="Becker S.L."/>
            <person name="Kravczyk M."/>
            <person name="Gurevich A."/>
            <person name="Francke R."/>
            <person name="Mueller R."/>
            <person name="Keller V."/>
            <person name="Keller A."/>
        </authorList>
    </citation>
    <scope>NUCLEOTIDE SEQUENCE</scope>
    <source>
        <strain evidence="1">S12M_St_49</strain>
    </source>
</reference>
<gene>
    <name evidence="1" type="ORF">Q3982_05975</name>
</gene>
<protein>
    <submittedName>
        <fullName evidence="1">DUF3841 domain-containing protein</fullName>
    </submittedName>
</protein>
<name>A0AA43RI32_9ACTN</name>
<accession>A0AA43RI32</accession>
<proteinExistence type="predicted"/>
<evidence type="ECO:0000313" key="1">
    <source>
        <dbReference type="EMBL" id="MDO4842208.1"/>
    </source>
</evidence>
<organism evidence="1 2">
    <name type="scientific">Phoenicibacter congonensis</name>
    <dbReference type="NCBI Taxonomy" id="1944646"/>
    <lineage>
        <taxon>Bacteria</taxon>
        <taxon>Bacillati</taxon>
        <taxon>Actinomycetota</taxon>
        <taxon>Coriobacteriia</taxon>
        <taxon>Eggerthellales</taxon>
        <taxon>Eggerthellaceae</taxon>
        <taxon>Phoenicibacter</taxon>
    </lineage>
</organism>
<sequence>MIAWTRQNELVLKEIESNGSFICREQFLRAKSDTISDYYIQSYRWLTDQAKQKIDIPEGLYLPIWLALTESARLPQAPREVSLTLDVPEENLFIIDYNKWGYVLNYMYVPTDDDDERAHDEKLRQAGIVNEASLIMSTKGNMFPQFKSEILRSWPRCCVPSDNMEDNVGCVWEVRKEWILEVEEFTEN</sequence>
<dbReference type="Pfam" id="PF12952">
    <property type="entry name" value="DUF3841"/>
    <property type="match status" value="1"/>
</dbReference>
<evidence type="ECO:0000313" key="2">
    <source>
        <dbReference type="Proteomes" id="UP001168575"/>
    </source>
</evidence>
<dbReference type="InterPro" id="IPR024211">
    <property type="entry name" value="DUF3841"/>
</dbReference>